<dbReference type="Pfam" id="PF09365">
    <property type="entry name" value="DUF2461"/>
    <property type="match status" value="1"/>
</dbReference>
<dbReference type="InterPro" id="IPR015996">
    <property type="entry name" value="UCP028451"/>
</dbReference>
<keyword evidence="2" id="KW-1185">Reference proteome</keyword>
<accession>A0ABY6IZ82</accession>
<dbReference type="PANTHER" id="PTHR36452">
    <property type="entry name" value="CHROMOSOME 12, WHOLE GENOME SHOTGUN SEQUENCE"/>
    <property type="match status" value="1"/>
</dbReference>
<name>A0ABY6IZ82_9BACT</name>
<protein>
    <submittedName>
        <fullName evidence="1">DUF2461 domain-containing protein</fullName>
    </submittedName>
</protein>
<reference evidence="1" key="1">
    <citation type="submission" date="2022-10" db="EMBL/GenBank/DDBJ databases">
        <title>Chitinophaga sp. nov., isolated from soil.</title>
        <authorList>
            <person name="Jeon C.O."/>
        </authorList>
    </citation>
    <scope>NUCLEOTIDE SEQUENCE</scope>
    <source>
        <strain evidence="1">R8</strain>
    </source>
</reference>
<dbReference type="Proteomes" id="UP001162741">
    <property type="component" value="Chromosome"/>
</dbReference>
<dbReference type="PIRSF" id="PIRSF028451">
    <property type="entry name" value="UCP028451"/>
    <property type="match status" value="1"/>
</dbReference>
<dbReference type="EMBL" id="CP107006">
    <property type="protein sequence ID" value="UYQ92590.1"/>
    <property type="molecule type" value="Genomic_DNA"/>
</dbReference>
<evidence type="ECO:0000313" key="2">
    <source>
        <dbReference type="Proteomes" id="UP001162741"/>
    </source>
</evidence>
<sequence length="230" mass="26152">MSAIKRKLILIMLSPSSLKFLKELQKNNNKPWFDEHKAQYQEAKADYESLVQQIIDGLSRQDEDIQGLQVKDCTFRIYKDVRFSKDKSPYKTNMGAAFAKGGKKSPYAGYYFHFEPGGKSFAAGGLWMPDAPILKKTRQEIDYNFAEFQDIISQKEFIRAFGKVDGDALKTVPQGYSADNPALAYLKLKSLTVSKSFTDEVCTQPALTREILKTFAVMHPFLAFLNRAFD</sequence>
<evidence type="ECO:0000313" key="1">
    <source>
        <dbReference type="EMBL" id="UYQ92590.1"/>
    </source>
</evidence>
<dbReference type="InterPro" id="IPR012808">
    <property type="entry name" value="CHP02453"/>
</dbReference>
<organism evidence="1 2">
    <name type="scientific">Chitinophaga horti</name>
    <dbReference type="NCBI Taxonomy" id="2920382"/>
    <lineage>
        <taxon>Bacteria</taxon>
        <taxon>Pseudomonadati</taxon>
        <taxon>Bacteroidota</taxon>
        <taxon>Chitinophagia</taxon>
        <taxon>Chitinophagales</taxon>
        <taxon>Chitinophagaceae</taxon>
        <taxon>Chitinophaga</taxon>
    </lineage>
</organism>
<dbReference type="RefSeq" id="WP_264280831.1">
    <property type="nucleotide sequence ID" value="NZ_CP107006.1"/>
</dbReference>
<dbReference type="NCBIfam" id="TIGR02453">
    <property type="entry name" value="TIGR02453 family protein"/>
    <property type="match status" value="1"/>
</dbReference>
<proteinExistence type="predicted"/>
<dbReference type="PANTHER" id="PTHR36452:SF1">
    <property type="entry name" value="DUF2461 DOMAIN-CONTAINING PROTEIN"/>
    <property type="match status" value="1"/>
</dbReference>
<gene>
    <name evidence="1" type="ORF">MKQ68_21140</name>
</gene>